<feature type="transmembrane region" description="Helical" evidence="2">
    <location>
        <begin position="17"/>
        <end position="40"/>
    </location>
</feature>
<dbReference type="AlphaFoldDB" id="A0A0M3HSB6"/>
<evidence type="ECO:0000256" key="1">
    <source>
        <dbReference type="SAM" id="MobiDB-lite"/>
    </source>
</evidence>
<organism evidence="3 4">
    <name type="scientific">Ascaris lumbricoides</name>
    <name type="common">Giant roundworm</name>
    <dbReference type="NCBI Taxonomy" id="6252"/>
    <lineage>
        <taxon>Eukaryota</taxon>
        <taxon>Metazoa</taxon>
        <taxon>Ecdysozoa</taxon>
        <taxon>Nematoda</taxon>
        <taxon>Chromadorea</taxon>
        <taxon>Rhabditida</taxon>
        <taxon>Spirurina</taxon>
        <taxon>Ascaridomorpha</taxon>
        <taxon>Ascaridoidea</taxon>
        <taxon>Ascarididae</taxon>
        <taxon>Ascaris</taxon>
    </lineage>
</organism>
<keyword evidence="2" id="KW-0812">Transmembrane</keyword>
<dbReference type="Proteomes" id="UP000036681">
    <property type="component" value="Unplaced"/>
</dbReference>
<dbReference type="WBParaSite" id="ALUE_0000533701-mRNA-1">
    <property type="protein sequence ID" value="ALUE_0000533701-mRNA-1"/>
    <property type="gene ID" value="ALUE_0000533701"/>
</dbReference>
<sequence length="163" mass="18267">MESASALLWVRLSAPQIVSFFVALTLIVALVLLCMTVEFYELEEHSNAKENKKDAADVDRVWTARLPLSSLTLLTTSGGDGPVGDFKQPKRFPTKIRWHKVDPCDLPPGNYQRDKGSCIIYSNTTMTANHQPMQTQRRSEWKHRLSKAASKESSSTRREGASS</sequence>
<proteinExistence type="predicted"/>
<evidence type="ECO:0000313" key="4">
    <source>
        <dbReference type="WBParaSite" id="ALUE_0000533701-mRNA-1"/>
    </source>
</evidence>
<evidence type="ECO:0000313" key="3">
    <source>
        <dbReference type="Proteomes" id="UP000036681"/>
    </source>
</evidence>
<keyword evidence="2" id="KW-1133">Transmembrane helix</keyword>
<feature type="compositionally biased region" description="Basic and acidic residues" evidence="1">
    <location>
        <begin position="154"/>
        <end position="163"/>
    </location>
</feature>
<accession>A0A0M3HSB6</accession>
<evidence type="ECO:0000256" key="2">
    <source>
        <dbReference type="SAM" id="Phobius"/>
    </source>
</evidence>
<keyword evidence="2" id="KW-0472">Membrane</keyword>
<name>A0A0M3HSB6_ASCLU</name>
<keyword evidence="3" id="KW-1185">Reference proteome</keyword>
<reference evidence="4" key="1">
    <citation type="submission" date="2017-02" db="UniProtKB">
        <authorList>
            <consortium name="WormBaseParasite"/>
        </authorList>
    </citation>
    <scope>IDENTIFICATION</scope>
</reference>
<protein>
    <submittedName>
        <fullName evidence="4">Uncharacterized protein</fullName>
    </submittedName>
</protein>
<feature type="region of interest" description="Disordered" evidence="1">
    <location>
        <begin position="128"/>
        <end position="163"/>
    </location>
</feature>